<comment type="caution">
    <text evidence="1">The sequence shown here is derived from an EMBL/GenBank/DDBJ whole genome shotgun (WGS) entry which is preliminary data.</text>
</comment>
<proteinExistence type="predicted"/>
<reference evidence="1 2" key="1">
    <citation type="submission" date="2018-06" db="EMBL/GenBank/DDBJ databases">
        <title>Comparative genomics reveals the genomic features of Rhizophagus irregularis, R. cerebriforme, R. diaphanum and Gigaspora rosea, and their symbiotic lifestyle signature.</title>
        <authorList>
            <person name="Morin E."/>
            <person name="San Clemente H."/>
            <person name="Chen E.C.H."/>
            <person name="De La Providencia I."/>
            <person name="Hainaut M."/>
            <person name="Kuo A."/>
            <person name="Kohler A."/>
            <person name="Murat C."/>
            <person name="Tang N."/>
            <person name="Roy S."/>
            <person name="Loubradou J."/>
            <person name="Henrissat B."/>
            <person name="Grigoriev I.V."/>
            <person name="Corradi N."/>
            <person name="Roux C."/>
            <person name="Martin F.M."/>
        </authorList>
    </citation>
    <scope>NUCLEOTIDE SEQUENCE [LARGE SCALE GENOMIC DNA]</scope>
    <source>
        <strain evidence="1 2">DAOM 227022</strain>
    </source>
</reference>
<feature type="non-terminal residue" evidence="1">
    <location>
        <position position="1"/>
    </location>
</feature>
<dbReference type="EMBL" id="QKYT01000427">
    <property type="protein sequence ID" value="RIA85424.1"/>
    <property type="molecule type" value="Genomic_DNA"/>
</dbReference>
<organism evidence="1 2">
    <name type="scientific">Glomus cerebriforme</name>
    <dbReference type="NCBI Taxonomy" id="658196"/>
    <lineage>
        <taxon>Eukaryota</taxon>
        <taxon>Fungi</taxon>
        <taxon>Fungi incertae sedis</taxon>
        <taxon>Mucoromycota</taxon>
        <taxon>Glomeromycotina</taxon>
        <taxon>Glomeromycetes</taxon>
        <taxon>Glomerales</taxon>
        <taxon>Glomeraceae</taxon>
        <taxon>Glomus</taxon>
    </lineage>
</organism>
<dbReference type="Proteomes" id="UP000265703">
    <property type="component" value="Unassembled WGS sequence"/>
</dbReference>
<keyword evidence="2" id="KW-1185">Reference proteome</keyword>
<sequence length="78" mass="8376">PNDPLVTKIRSDPQILVSIQEFSQLLQGKGVDLSTGQMPSMLQLAKLASDKEVNAKITAINSQLTKAGITLDAKTVQK</sequence>
<name>A0A397SRX4_9GLOM</name>
<evidence type="ECO:0000313" key="2">
    <source>
        <dbReference type="Proteomes" id="UP000265703"/>
    </source>
</evidence>
<evidence type="ECO:0000313" key="1">
    <source>
        <dbReference type="EMBL" id="RIA85424.1"/>
    </source>
</evidence>
<protein>
    <submittedName>
        <fullName evidence="1">Uncharacterized protein</fullName>
    </submittedName>
</protein>
<gene>
    <name evidence="1" type="ORF">C1645_676550</name>
</gene>
<dbReference type="OrthoDB" id="10008801at2759"/>
<feature type="non-terminal residue" evidence="1">
    <location>
        <position position="78"/>
    </location>
</feature>
<accession>A0A397SRX4</accession>
<dbReference type="AlphaFoldDB" id="A0A397SRX4"/>